<sequence>MKQIQFLFKTVYKLLDCYLISTGSMMELDFSSVTSLSLAGTVTALLFIYMMRKTSDKYPPGPFAFPIIGNSPQILLSGSLAKFIESNHQKFGNVFTFVSGGSKRVVVSGYDAIYRLLVKNADHTSARSTASMTPTIKMAVQKTPGVIWAPYPLWKDLRSFSISSMRDEGMGKSTLEPQLIEELELFIAHFIEPNLNNPIEMTLGLSQATNNMISQMLFHRRFDYDDEAFKTRIESINESLSIGLKISMIGNLPFGKYFIKSAIERDDYISHNILLPALQHLIDEHKDDLDEHNPRDIMDKYLLQSQKEQNEGKANYSYSEENARILAIQMYIAGTETTATALRWALLFMCLHPDVKVKVQNEISEHLVSLFLGSRTVSCKDRVSMPYTDAVLLETLRKASVAGAGLPHTLEKEMVIDGVTIPAGADLMINLDSVLFDEEVFEDPQSFKPERFLTGDITLKKQRTIPFGIGEFLLFIHNCYRICIYKNHFIFYIACFCQFSLLTNFLEKNVIILKGLKFIINYTINSAGSTLYSKSYYGIA</sequence>
<dbReference type="InterPro" id="IPR036396">
    <property type="entry name" value="Cyt_P450_sf"/>
</dbReference>
<dbReference type="InterPro" id="IPR001128">
    <property type="entry name" value="Cyt_P450"/>
</dbReference>
<dbReference type="GO" id="GO:0016712">
    <property type="term" value="F:oxidoreductase activity, acting on paired donors, with incorporation or reduction of molecular oxygen, reduced flavin or flavoprotein as one donor, and incorporation of one atom of oxygen"/>
    <property type="evidence" value="ECO:0007669"/>
    <property type="project" value="TreeGrafter"/>
</dbReference>
<dbReference type="InterPro" id="IPR050182">
    <property type="entry name" value="Cytochrome_P450_fam2"/>
</dbReference>
<keyword evidence="6" id="KW-0479">Metal-binding</keyword>
<name>A0A7J7KRQ1_BUGNE</name>
<dbReference type="GO" id="GO:0008395">
    <property type="term" value="F:steroid hydroxylase activity"/>
    <property type="evidence" value="ECO:0007669"/>
    <property type="project" value="TreeGrafter"/>
</dbReference>
<protein>
    <submittedName>
        <fullName evidence="13">CYP2D6</fullName>
    </submittedName>
</protein>
<evidence type="ECO:0000256" key="9">
    <source>
        <dbReference type="ARBA" id="ARBA00023002"/>
    </source>
</evidence>
<proteinExistence type="inferred from homology"/>
<dbReference type="PRINTS" id="PR00463">
    <property type="entry name" value="EP450I"/>
</dbReference>
<keyword evidence="8" id="KW-0492">Microsome</keyword>
<comment type="cofactor">
    <cofactor evidence="1">
        <name>heme</name>
        <dbReference type="ChEBI" id="CHEBI:30413"/>
    </cofactor>
</comment>
<keyword evidence="7" id="KW-0256">Endoplasmic reticulum</keyword>
<evidence type="ECO:0000256" key="4">
    <source>
        <dbReference type="ARBA" id="ARBA00010617"/>
    </source>
</evidence>
<dbReference type="EMBL" id="VXIV02000096">
    <property type="protein sequence ID" value="KAF6040852.1"/>
    <property type="molecule type" value="Genomic_DNA"/>
</dbReference>
<dbReference type="GO" id="GO:0006082">
    <property type="term" value="P:organic acid metabolic process"/>
    <property type="evidence" value="ECO:0007669"/>
    <property type="project" value="TreeGrafter"/>
</dbReference>
<evidence type="ECO:0000256" key="5">
    <source>
        <dbReference type="ARBA" id="ARBA00022617"/>
    </source>
</evidence>
<keyword evidence="14" id="KW-1185">Reference proteome</keyword>
<evidence type="ECO:0000256" key="1">
    <source>
        <dbReference type="ARBA" id="ARBA00001971"/>
    </source>
</evidence>
<comment type="subcellular location">
    <subcellularLocation>
        <location evidence="3">Endoplasmic reticulum membrane</location>
        <topology evidence="3">Peripheral membrane protein</topology>
    </subcellularLocation>
    <subcellularLocation>
        <location evidence="2">Microsome membrane</location>
        <topology evidence="2">Peripheral membrane protein</topology>
    </subcellularLocation>
</comment>
<dbReference type="FunFam" id="1.10.630.10:FF:000238">
    <property type="entry name" value="Cytochrome P450 2A6"/>
    <property type="match status" value="1"/>
</dbReference>
<evidence type="ECO:0000256" key="8">
    <source>
        <dbReference type="ARBA" id="ARBA00022848"/>
    </source>
</evidence>
<dbReference type="InterPro" id="IPR002401">
    <property type="entry name" value="Cyt_P450_E_grp-I"/>
</dbReference>
<accession>A0A7J7KRQ1</accession>
<gene>
    <name evidence="13" type="ORF">EB796_000835</name>
</gene>
<keyword evidence="11" id="KW-0503">Monooxygenase</keyword>
<dbReference type="GO" id="GO:0005789">
    <property type="term" value="C:endoplasmic reticulum membrane"/>
    <property type="evidence" value="ECO:0007669"/>
    <property type="project" value="UniProtKB-SubCell"/>
</dbReference>
<keyword evidence="5" id="KW-0349">Heme</keyword>
<dbReference type="Pfam" id="PF00067">
    <property type="entry name" value="p450"/>
    <property type="match status" value="1"/>
</dbReference>
<evidence type="ECO:0000313" key="13">
    <source>
        <dbReference type="EMBL" id="KAF6040852.1"/>
    </source>
</evidence>
<evidence type="ECO:0000256" key="10">
    <source>
        <dbReference type="ARBA" id="ARBA00023004"/>
    </source>
</evidence>
<evidence type="ECO:0000256" key="2">
    <source>
        <dbReference type="ARBA" id="ARBA00004174"/>
    </source>
</evidence>
<dbReference type="PANTHER" id="PTHR24300">
    <property type="entry name" value="CYTOCHROME P450 508A4-RELATED"/>
    <property type="match status" value="1"/>
</dbReference>
<evidence type="ECO:0000256" key="7">
    <source>
        <dbReference type="ARBA" id="ARBA00022824"/>
    </source>
</evidence>
<dbReference type="Gene3D" id="1.10.630.10">
    <property type="entry name" value="Cytochrome P450"/>
    <property type="match status" value="1"/>
</dbReference>
<keyword evidence="12" id="KW-0472">Membrane</keyword>
<organism evidence="13 14">
    <name type="scientific">Bugula neritina</name>
    <name type="common">Brown bryozoan</name>
    <name type="synonym">Sertularia neritina</name>
    <dbReference type="NCBI Taxonomy" id="10212"/>
    <lineage>
        <taxon>Eukaryota</taxon>
        <taxon>Metazoa</taxon>
        <taxon>Spiralia</taxon>
        <taxon>Lophotrochozoa</taxon>
        <taxon>Bryozoa</taxon>
        <taxon>Gymnolaemata</taxon>
        <taxon>Cheilostomatida</taxon>
        <taxon>Flustrina</taxon>
        <taxon>Buguloidea</taxon>
        <taxon>Bugulidae</taxon>
        <taxon>Bugula</taxon>
    </lineage>
</organism>
<comment type="similarity">
    <text evidence="4">Belongs to the cytochrome P450 family.</text>
</comment>
<dbReference type="Proteomes" id="UP000593567">
    <property type="component" value="Unassembled WGS sequence"/>
</dbReference>
<dbReference type="GO" id="GO:0006805">
    <property type="term" value="P:xenobiotic metabolic process"/>
    <property type="evidence" value="ECO:0007669"/>
    <property type="project" value="TreeGrafter"/>
</dbReference>
<dbReference type="GO" id="GO:0005506">
    <property type="term" value="F:iron ion binding"/>
    <property type="evidence" value="ECO:0007669"/>
    <property type="project" value="InterPro"/>
</dbReference>
<keyword evidence="10" id="KW-0408">Iron</keyword>
<dbReference type="OrthoDB" id="1844152at2759"/>
<dbReference type="AlphaFoldDB" id="A0A7J7KRQ1"/>
<dbReference type="PRINTS" id="PR00385">
    <property type="entry name" value="P450"/>
</dbReference>
<evidence type="ECO:0000313" key="14">
    <source>
        <dbReference type="Proteomes" id="UP000593567"/>
    </source>
</evidence>
<comment type="caution">
    <text evidence="13">The sequence shown here is derived from an EMBL/GenBank/DDBJ whole genome shotgun (WGS) entry which is preliminary data.</text>
</comment>
<dbReference type="PANTHER" id="PTHR24300:SF403">
    <property type="entry name" value="CYTOCHROME P450 306A1"/>
    <property type="match status" value="1"/>
</dbReference>
<evidence type="ECO:0000256" key="12">
    <source>
        <dbReference type="ARBA" id="ARBA00023136"/>
    </source>
</evidence>
<evidence type="ECO:0000256" key="11">
    <source>
        <dbReference type="ARBA" id="ARBA00023033"/>
    </source>
</evidence>
<reference evidence="13" key="1">
    <citation type="submission" date="2020-06" db="EMBL/GenBank/DDBJ databases">
        <title>Draft genome of Bugula neritina, a colonial animal packing powerful symbionts and potential medicines.</title>
        <authorList>
            <person name="Rayko M."/>
        </authorList>
    </citation>
    <scope>NUCLEOTIDE SEQUENCE [LARGE SCALE GENOMIC DNA]</scope>
    <source>
        <strain evidence="13">Kwan_BN1</strain>
    </source>
</reference>
<evidence type="ECO:0000256" key="6">
    <source>
        <dbReference type="ARBA" id="ARBA00022723"/>
    </source>
</evidence>
<dbReference type="SUPFAM" id="SSF48264">
    <property type="entry name" value="Cytochrome P450"/>
    <property type="match status" value="1"/>
</dbReference>
<dbReference type="GO" id="GO:0020037">
    <property type="term" value="F:heme binding"/>
    <property type="evidence" value="ECO:0007669"/>
    <property type="project" value="InterPro"/>
</dbReference>
<evidence type="ECO:0000256" key="3">
    <source>
        <dbReference type="ARBA" id="ARBA00004406"/>
    </source>
</evidence>
<keyword evidence="9" id="KW-0560">Oxidoreductase</keyword>